<dbReference type="SMART" id="SM00034">
    <property type="entry name" value="CLECT"/>
    <property type="match status" value="1"/>
</dbReference>
<gene>
    <name evidence="2" type="ORF">Y1Q_0008467</name>
</gene>
<dbReference type="InterPro" id="IPR001304">
    <property type="entry name" value="C-type_lectin-like"/>
</dbReference>
<evidence type="ECO:0000313" key="3">
    <source>
        <dbReference type="Proteomes" id="UP000050525"/>
    </source>
</evidence>
<dbReference type="InterPro" id="IPR016186">
    <property type="entry name" value="C-type_lectin-like/link_sf"/>
</dbReference>
<dbReference type="GO" id="GO:0071226">
    <property type="term" value="P:cellular response to molecule of fungal origin"/>
    <property type="evidence" value="ECO:0007669"/>
    <property type="project" value="InterPro"/>
</dbReference>
<dbReference type="Gene3D" id="3.10.100.10">
    <property type="entry name" value="Mannose-Binding Protein A, subunit A"/>
    <property type="match status" value="1"/>
</dbReference>
<dbReference type="Pfam" id="PF00059">
    <property type="entry name" value="Lectin_C"/>
    <property type="match status" value="1"/>
</dbReference>
<evidence type="ECO:0000259" key="1">
    <source>
        <dbReference type="PROSITE" id="PS50041"/>
    </source>
</evidence>
<proteinExistence type="predicted"/>
<dbReference type="PANTHER" id="PTHR47218:SF2">
    <property type="entry name" value="C-TYPE LECTIN DOMAIN-CONTAINING PROTEIN"/>
    <property type="match status" value="1"/>
</dbReference>
<dbReference type="GO" id="GO:0001872">
    <property type="term" value="F:(1-&gt;3)-beta-D-glucan binding"/>
    <property type="evidence" value="ECO:0007669"/>
    <property type="project" value="InterPro"/>
</dbReference>
<dbReference type="EMBL" id="AKHW03006817">
    <property type="protein sequence ID" value="KYO18333.1"/>
    <property type="molecule type" value="Genomic_DNA"/>
</dbReference>
<dbReference type="AlphaFoldDB" id="A0A151M1E4"/>
<accession>A0A151M1E4</accession>
<reference evidence="2 3" key="1">
    <citation type="journal article" date="2012" name="Genome Biol.">
        <title>Sequencing three crocodilian genomes to illuminate the evolution of archosaurs and amniotes.</title>
        <authorList>
            <person name="St John J.A."/>
            <person name="Braun E.L."/>
            <person name="Isberg S.R."/>
            <person name="Miles L.G."/>
            <person name="Chong A.Y."/>
            <person name="Gongora J."/>
            <person name="Dalzell P."/>
            <person name="Moran C."/>
            <person name="Bed'hom B."/>
            <person name="Abzhanov A."/>
            <person name="Burgess S.C."/>
            <person name="Cooksey A.M."/>
            <person name="Castoe T.A."/>
            <person name="Crawford N.G."/>
            <person name="Densmore L.D."/>
            <person name="Drew J.C."/>
            <person name="Edwards S.V."/>
            <person name="Faircloth B.C."/>
            <person name="Fujita M.K."/>
            <person name="Greenwold M.J."/>
            <person name="Hoffmann F.G."/>
            <person name="Howard J.M."/>
            <person name="Iguchi T."/>
            <person name="Janes D.E."/>
            <person name="Khan S.Y."/>
            <person name="Kohno S."/>
            <person name="de Koning A.J."/>
            <person name="Lance S.L."/>
            <person name="McCarthy F.M."/>
            <person name="McCormack J.E."/>
            <person name="Merchant M.E."/>
            <person name="Peterson D.G."/>
            <person name="Pollock D.D."/>
            <person name="Pourmand N."/>
            <person name="Raney B.J."/>
            <person name="Roessler K.A."/>
            <person name="Sanford J.R."/>
            <person name="Sawyer R.H."/>
            <person name="Schmidt C.J."/>
            <person name="Triplett E.W."/>
            <person name="Tuberville T.D."/>
            <person name="Venegas-Anaya M."/>
            <person name="Howard J.T."/>
            <person name="Jarvis E.D."/>
            <person name="Guillette L.J.Jr."/>
            <person name="Glenn T.C."/>
            <person name="Green R.E."/>
            <person name="Ray D.A."/>
        </authorList>
    </citation>
    <scope>NUCLEOTIDE SEQUENCE [LARGE SCALE GENOMIC DNA]</scope>
    <source>
        <strain evidence="2">KSC_2009_1</strain>
    </source>
</reference>
<evidence type="ECO:0000313" key="2">
    <source>
        <dbReference type="EMBL" id="KYO18333.1"/>
    </source>
</evidence>
<dbReference type="Proteomes" id="UP000050525">
    <property type="component" value="Unassembled WGS sequence"/>
</dbReference>
<protein>
    <recommendedName>
        <fullName evidence="1">C-type lectin domain-containing protein</fullName>
    </recommendedName>
</protein>
<dbReference type="PROSITE" id="PS50041">
    <property type="entry name" value="C_TYPE_LECTIN_2"/>
    <property type="match status" value="1"/>
</dbReference>
<organism evidence="2 3">
    <name type="scientific">Alligator mississippiensis</name>
    <name type="common">American alligator</name>
    <dbReference type="NCBI Taxonomy" id="8496"/>
    <lineage>
        <taxon>Eukaryota</taxon>
        <taxon>Metazoa</taxon>
        <taxon>Chordata</taxon>
        <taxon>Craniata</taxon>
        <taxon>Vertebrata</taxon>
        <taxon>Euteleostomi</taxon>
        <taxon>Archelosauria</taxon>
        <taxon>Archosauria</taxon>
        <taxon>Crocodylia</taxon>
        <taxon>Alligatoridae</taxon>
        <taxon>Alligatorinae</taxon>
        <taxon>Alligator</taxon>
    </lineage>
</organism>
<keyword evidence="3" id="KW-1185">Reference proteome</keyword>
<feature type="domain" description="C-type lectin" evidence="1">
    <location>
        <begin position="20"/>
        <end position="124"/>
    </location>
</feature>
<dbReference type="SUPFAM" id="SSF56436">
    <property type="entry name" value="C-type lectin-like"/>
    <property type="match status" value="1"/>
</dbReference>
<dbReference type="InterPro" id="IPR042808">
    <property type="entry name" value="CLEC7A"/>
</dbReference>
<sequence>MAQKLPPHQGEKCPSRWSRMENRYYLFSPERRTWELCKSLCISQAAKLLTVETWEEQDFINHELFQYYEDRNSAVFYHRFWIGLPYDSETRKWVWVDGSALSSSLFDLPDPSHPSYQGGACVYVQAISDMSEPVITYSAVKFDPSKSQEHGNKGTVWDQTPL</sequence>
<name>A0A151M1E4_ALLMI</name>
<dbReference type="InterPro" id="IPR016187">
    <property type="entry name" value="CTDL_fold"/>
</dbReference>
<comment type="caution">
    <text evidence="2">The sequence shown here is derived from an EMBL/GenBank/DDBJ whole genome shotgun (WGS) entry which is preliminary data.</text>
</comment>
<dbReference type="PANTHER" id="PTHR47218">
    <property type="entry name" value="C-TYPE LECTIN DOMAIN FAMILY 7 MEMBER A"/>
    <property type="match status" value="1"/>
</dbReference>